<protein>
    <recommendedName>
        <fullName evidence="2">Phasin domain-containing protein</fullName>
    </recommendedName>
</protein>
<proteinExistence type="predicted"/>
<evidence type="ECO:0000313" key="4">
    <source>
        <dbReference type="Proteomes" id="UP000235547"/>
    </source>
</evidence>
<evidence type="ECO:0000313" key="3">
    <source>
        <dbReference type="EMBL" id="PMR78383.1"/>
    </source>
</evidence>
<dbReference type="EMBL" id="PNRG01000033">
    <property type="protein sequence ID" value="PMR78383.1"/>
    <property type="molecule type" value="Genomic_DNA"/>
</dbReference>
<gene>
    <name evidence="3" type="ORF">C1H70_16655</name>
</gene>
<feature type="domain" description="Phasin" evidence="2">
    <location>
        <begin position="44"/>
        <end position="123"/>
    </location>
</feature>
<dbReference type="OrthoDB" id="6167021at2"/>
<sequence length="187" mass="21490">MPQPPSWITIFLSYQKARIDYMSAEKTKTDINQATERTTEQFDNAVAEPVRAYGALTTDYFEQLFEAQFDAVRSFTDNSLAQSRSWLEVKDADSFRQVVEEQQNLIRDMSERLKEDADKIRSLSEEYLKSTQQLTAGNVQAGQEKLKENMQKSQAKMESNLKKSKEGADEISKQSQQQSDKSKKSNH</sequence>
<comment type="caution">
    <text evidence="3">The sequence shown here is derived from an EMBL/GenBank/DDBJ whole genome shotgun (WGS) entry which is preliminary data.</text>
</comment>
<dbReference type="Pfam" id="PF09361">
    <property type="entry name" value="Phasin_2"/>
    <property type="match status" value="1"/>
</dbReference>
<reference evidence="3 4" key="1">
    <citation type="submission" date="2018-01" db="EMBL/GenBank/DDBJ databases">
        <title>Halomonas endophytica sp. nov., isolated from storage liquid in the stems of Populus euphratica.</title>
        <authorList>
            <person name="Chen C."/>
        </authorList>
    </citation>
    <scope>NUCLEOTIDE SEQUENCE [LARGE SCALE GENOMIC DNA]</scope>
    <source>
        <strain evidence="3 4">BZ-SZ-XJ27</strain>
    </source>
</reference>
<dbReference type="AlphaFoldDB" id="A0A2N7UD73"/>
<feature type="region of interest" description="Disordered" evidence="1">
    <location>
        <begin position="131"/>
        <end position="187"/>
    </location>
</feature>
<dbReference type="InterPro" id="IPR018968">
    <property type="entry name" value="Phasin"/>
</dbReference>
<evidence type="ECO:0000259" key="2">
    <source>
        <dbReference type="Pfam" id="PF09361"/>
    </source>
</evidence>
<feature type="compositionally biased region" description="Polar residues" evidence="1">
    <location>
        <begin position="131"/>
        <end position="141"/>
    </location>
</feature>
<organism evidence="3 4">
    <name type="scientific">Halomonas urumqiensis</name>
    <dbReference type="NCBI Taxonomy" id="1684789"/>
    <lineage>
        <taxon>Bacteria</taxon>
        <taxon>Pseudomonadati</taxon>
        <taxon>Pseudomonadota</taxon>
        <taxon>Gammaproteobacteria</taxon>
        <taxon>Oceanospirillales</taxon>
        <taxon>Halomonadaceae</taxon>
        <taxon>Halomonas</taxon>
    </lineage>
</organism>
<dbReference type="Proteomes" id="UP000235547">
    <property type="component" value="Unassembled WGS sequence"/>
</dbReference>
<evidence type="ECO:0000256" key="1">
    <source>
        <dbReference type="SAM" id="MobiDB-lite"/>
    </source>
</evidence>
<name>A0A2N7UD73_9GAMM</name>
<accession>A0A2N7UD73</accession>
<keyword evidence="4" id="KW-1185">Reference proteome</keyword>
<feature type="compositionally biased region" description="Basic and acidic residues" evidence="1">
    <location>
        <begin position="159"/>
        <end position="172"/>
    </location>
</feature>